<sequence>MYVYLQVGDSSRRGRRHPPNVAVAIDLGGDGWVTAADELAVATNLRGDRQRHPTVGDGSRRACRRHQSTGRQATSPVTALDLARRHDPMPSRPKREAVEAERRRRRLGLEWRWMQGVGETIRGQFCNLKRVTAKNE</sequence>
<evidence type="ECO:0000313" key="2">
    <source>
        <dbReference type="EMBL" id="KAL0308293.1"/>
    </source>
</evidence>
<organism evidence="2">
    <name type="scientific">Sesamum radiatum</name>
    <name type="common">Black benniseed</name>
    <dbReference type="NCBI Taxonomy" id="300843"/>
    <lineage>
        <taxon>Eukaryota</taxon>
        <taxon>Viridiplantae</taxon>
        <taxon>Streptophyta</taxon>
        <taxon>Embryophyta</taxon>
        <taxon>Tracheophyta</taxon>
        <taxon>Spermatophyta</taxon>
        <taxon>Magnoliopsida</taxon>
        <taxon>eudicotyledons</taxon>
        <taxon>Gunneridae</taxon>
        <taxon>Pentapetalae</taxon>
        <taxon>asterids</taxon>
        <taxon>lamiids</taxon>
        <taxon>Lamiales</taxon>
        <taxon>Pedaliaceae</taxon>
        <taxon>Sesamum</taxon>
    </lineage>
</organism>
<accession>A0AAW2KP60</accession>
<reference evidence="2" key="2">
    <citation type="journal article" date="2024" name="Plant">
        <title>Genomic evolution and insights into agronomic trait innovations of Sesamum species.</title>
        <authorList>
            <person name="Miao H."/>
            <person name="Wang L."/>
            <person name="Qu L."/>
            <person name="Liu H."/>
            <person name="Sun Y."/>
            <person name="Le M."/>
            <person name="Wang Q."/>
            <person name="Wei S."/>
            <person name="Zheng Y."/>
            <person name="Lin W."/>
            <person name="Duan Y."/>
            <person name="Cao H."/>
            <person name="Xiong S."/>
            <person name="Wang X."/>
            <person name="Wei L."/>
            <person name="Li C."/>
            <person name="Ma Q."/>
            <person name="Ju M."/>
            <person name="Zhao R."/>
            <person name="Li G."/>
            <person name="Mu C."/>
            <person name="Tian Q."/>
            <person name="Mei H."/>
            <person name="Zhang T."/>
            <person name="Gao T."/>
            <person name="Zhang H."/>
        </authorList>
    </citation>
    <scope>NUCLEOTIDE SEQUENCE</scope>
    <source>
        <strain evidence="2">G02</strain>
    </source>
</reference>
<gene>
    <name evidence="2" type="ORF">Sradi_5771600</name>
</gene>
<dbReference type="EMBL" id="JACGWJ010000027">
    <property type="protein sequence ID" value="KAL0308293.1"/>
    <property type="molecule type" value="Genomic_DNA"/>
</dbReference>
<feature type="region of interest" description="Disordered" evidence="1">
    <location>
        <begin position="45"/>
        <end position="102"/>
    </location>
</feature>
<reference evidence="2" key="1">
    <citation type="submission" date="2020-06" db="EMBL/GenBank/DDBJ databases">
        <authorList>
            <person name="Li T."/>
            <person name="Hu X."/>
            <person name="Zhang T."/>
            <person name="Song X."/>
            <person name="Zhang H."/>
            <person name="Dai N."/>
            <person name="Sheng W."/>
            <person name="Hou X."/>
            <person name="Wei L."/>
        </authorList>
    </citation>
    <scope>NUCLEOTIDE SEQUENCE</scope>
    <source>
        <strain evidence="2">G02</strain>
        <tissue evidence="2">Leaf</tissue>
    </source>
</reference>
<protein>
    <submittedName>
        <fullName evidence="2">Uncharacterized protein</fullName>
    </submittedName>
</protein>
<feature type="compositionally biased region" description="Basic and acidic residues" evidence="1">
    <location>
        <begin position="82"/>
        <end position="102"/>
    </location>
</feature>
<name>A0AAW2KP60_SESRA</name>
<proteinExistence type="predicted"/>
<comment type="caution">
    <text evidence="2">The sequence shown here is derived from an EMBL/GenBank/DDBJ whole genome shotgun (WGS) entry which is preliminary data.</text>
</comment>
<evidence type="ECO:0000256" key="1">
    <source>
        <dbReference type="SAM" id="MobiDB-lite"/>
    </source>
</evidence>
<dbReference type="AlphaFoldDB" id="A0AAW2KP60"/>